<accession>A0A6A0AM42</accession>
<sequence length="56" mass="5688">SAAQRQPAAVVHHLPASGAAQAQGGGCSTAAYLLPHQQHTGAKQAVWRHAVQDPGP</sequence>
<evidence type="ECO:0000313" key="1">
    <source>
        <dbReference type="EMBL" id="GFH32857.1"/>
    </source>
</evidence>
<dbReference type="AlphaFoldDB" id="A0A6A0AM42"/>
<comment type="caution">
    <text evidence="1">The sequence shown here is derived from an EMBL/GenBank/DDBJ whole genome shotgun (WGS) entry which is preliminary data.</text>
</comment>
<proteinExistence type="predicted"/>
<name>A0A6A0AM42_HAELA</name>
<feature type="non-terminal residue" evidence="1">
    <location>
        <position position="1"/>
    </location>
</feature>
<keyword evidence="2" id="KW-1185">Reference proteome</keyword>
<dbReference type="EMBL" id="BLLF01007250">
    <property type="protein sequence ID" value="GFH32857.1"/>
    <property type="molecule type" value="Genomic_DNA"/>
</dbReference>
<protein>
    <submittedName>
        <fullName evidence="1">Uncharacterized protein</fullName>
    </submittedName>
</protein>
<gene>
    <name evidence="1" type="ORF">HaLaN_32145</name>
</gene>
<evidence type="ECO:0000313" key="2">
    <source>
        <dbReference type="Proteomes" id="UP000485058"/>
    </source>
</evidence>
<reference evidence="1 2" key="1">
    <citation type="submission" date="2020-02" db="EMBL/GenBank/DDBJ databases">
        <title>Draft genome sequence of Haematococcus lacustris strain NIES-144.</title>
        <authorList>
            <person name="Morimoto D."/>
            <person name="Nakagawa S."/>
            <person name="Yoshida T."/>
            <person name="Sawayama S."/>
        </authorList>
    </citation>
    <scope>NUCLEOTIDE SEQUENCE [LARGE SCALE GENOMIC DNA]</scope>
    <source>
        <strain evidence="1 2">NIES-144</strain>
    </source>
</reference>
<feature type="non-terminal residue" evidence="1">
    <location>
        <position position="56"/>
    </location>
</feature>
<dbReference type="Proteomes" id="UP000485058">
    <property type="component" value="Unassembled WGS sequence"/>
</dbReference>
<organism evidence="1 2">
    <name type="scientific">Haematococcus lacustris</name>
    <name type="common">Green alga</name>
    <name type="synonym">Haematococcus pluvialis</name>
    <dbReference type="NCBI Taxonomy" id="44745"/>
    <lineage>
        <taxon>Eukaryota</taxon>
        <taxon>Viridiplantae</taxon>
        <taxon>Chlorophyta</taxon>
        <taxon>core chlorophytes</taxon>
        <taxon>Chlorophyceae</taxon>
        <taxon>CS clade</taxon>
        <taxon>Chlamydomonadales</taxon>
        <taxon>Haematococcaceae</taxon>
        <taxon>Haematococcus</taxon>
    </lineage>
</organism>